<dbReference type="Proteomes" id="UP000281406">
    <property type="component" value="Unassembled WGS sequence"/>
</dbReference>
<evidence type="ECO:0000259" key="3">
    <source>
        <dbReference type="SMART" id="SM00720"/>
    </source>
</evidence>
<dbReference type="SMART" id="SM00720">
    <property type="entry name" value="calpain_III"/>
    <property type="match status" value="1"/>
</dbReference>
<evidence type="ECO:0000313" key="5">
    <source>
        <dbReference type="Proteomes" id="UP000281406"/>
    </source>
</evidence>
<accession>A0A3N0Z190</accession>
<dbReference type="InterPro" id="IPR022684">
    <property type="entry name" value="Calpain_cysteine_protease"/>
</dbReference>
<comment type="similarity">
    <text evidence="1">Belongs to the peptidase C2 family.</text>
</comment>
<feature type="compositionally biased region" description="Basic and acidic residues" evidence="2">
    <location>
        <begin position="1"/>
        <end position="13"/>
    </location>
</feature>
<sequence>MPPPDDGCHHNPNEDDENSPTSPLNFLDQNYQELHQNCLTENTLYNDELFPPDNSCIGLFDDESPEELVSDPKLIVDDVSRFDYAQGSVLETFWTNPQFRVTIDELIEACASGQRPENILVSLMQNHEKRNRNSQNNYDVGFYVFEMRSQSGRFSLEFFVDREPVAQTDLVWLREVMKFFRLEPGEYLIVPCTENPGEAASFVMSVFSKNETHFE</sequence>
<reference evidence="4 5" key="1">
    <citation type="submission" date="2018-10" db="EMBL/GenBank/DDBJ databases">
        <title>Genome assembly for a Yunnan-Guizhou Plateau 3E fish, Anabarilius grahami (Regan), and its evolutionary and genetic applications.</title>
        <authorList>
            <person name="Jiang W."/>
        </authorList>
    </citation>
    <scope>NUCLEOTIDE SEQUENCE [LARGE SCALE GENOMIC DNA]</scope>
    <source>
        <strain evidence="4">AG-KIZ</strain>
        <tissue evidence="4">Muscle</tissue>
    </source>
</reference>
<dbReference type="EMBL" id="RJVU01018281">
    <property type="protein sequence ID" value="ROL51914.1"/>
    <property type="molecule type" value="Genomic_DNA"/>
</dbReference>
<comment type="caution">
    <text evidence="4">The sequence shown here is derived from an EMBL/GenBank/DDBJ whole genome shotgun (WGS) entry which is preliminary data.</text>
</comment>
<dbReference type="SUPFAM" id="SSF54001">
    <property type="entry name" value="Cysteine proteinases"/>
    <property type="match status" value="1"/>
</dbReference>
<dbReference type="OrthoDB" id="424753at2759"/>
<keyword evidence="5" id="KW-1185">Reference proteome</keyword>
<gene>
    <name evidence="4" type="ORF">DPX16_19433</name>
</gene>
<dbReference type="PANTHER" id="PTHR10183">
    <property type="entry name" value="CALPAIN"/>
    <property type="match status" value="1"/>
</dbReference>
<dbReference type="GO" id="GO:0006508">
    <property type="term" value="P:proteolysis"/>
    <property type="evidence" value="ECO:0007669"/>
    <property type="project" value="InterPro"/>
</dbReference>
<organism evidence="4 5">
    <name type="scientific">Anabarilius grahami</name>
    <name type="common">Kanglang fish</name>
    <name type="synonym">Barilius grahami</name>
    <dbReference type="NCBI Taxonomy" id="495550"/>
    <lineage>
        <taxon>Eukaryota</taxon>
        <taxon>Metazoa</taxon>
        <taxon>Chordata</taxon>
        <taxon>Craniata</taxon>
        <taxon>Vertebrata</taxon>
        <taxon>Euteleostomi</taxon>
        <taxon>Actinopterygii</taxon>
        <taxon>Neopterygii</taxon>
        <taxon>Teleostei</taxon>
        <taxon>Ostariophysi</taxon>
        <taxon>Cypriniformes</taxon>
        <taxon>Xenocyprididae</taxon>
        <taxon>Xenocypridinae</taxon>
        <taxon>Xenocypridinae incertae sedis</taxon>
        <taxon>Anabarilius</taxon>
    </lineage>
</organism>
<dbReference type="Gene3D" id="2.60.120.380">
    <property type="match status" value="1"/>
</dbReference>
<proteinExistence type="inferred from homology"/>
<evidence type="ECO:0000313" key="4">
    <source>
        <dbReference type="EMBL" id="ROL51914.1"/>
    </source>
</evidence>
<name>A0A3N0Z190_ANAGA</name>
<feature type="domain" description="Peptidase C2 calpain" evidence="3">
    <location>
        <begin position="79"/>
        <end position="215"/>
    </location>
</feature>
<dbReference type="SUPFAM" id="SSF49758">
    <property type="entry name" value="Calpain large subunit, middle domain (domain III)"/>
    <property type="match status" value="1"/>
</dbReference>
<feature type="region of interest" description="Disordered" evidence="2">
    <location>
        <begin position="1"/>
        <end position="24"/>
    </location>
</feature>
<evidence type="ECO:0000256" key="2">
    <source>
        <dbReference type="SAM" id="MobiDB-lite"/>
    </source>
</evidence>
<protein>
    <submittedName>
        <fullName evidence="4">Calpain-14</fullName>
    </submittedName>
</protein>
<dbReference type="Pfam" id="PF01067">
    <property type="entry name" value="Calpain_III"/>
    <property type="match status" value="1"/>
</dbReference>
<dbReference type="InterPro" id="IPR036213">
    <property type="entry name" value="Calpain_III_sf"/>
</dbReference>
<dbReference type="GO" id="GO:0005737">
    <property type="term" value="C:cytoplasm"/>
    <property type="evidence" value="ECO:0007669"/>
    <property type="project" value="TreeGrafter"/>
</dbReference>
<dbReference type="InterPro" id="IPR038765">
    <property type="entry name" value="Papain-like_cys_pep_sf"/>
</dbReference>
<dbReference type="GO" id="GO:0004198">
    <property type="term" value="F:calcium-dependent cysteine-type endopeptidase activity"/>
    <property type="evidence" value="ECO:0007669"/>
    <property type="project" value="InterPro"/>
</dbReference>
<evidence type="ECO:0000256" key="1">
    <source>
        <dbReference type="ARBA" id="ARBA00007623"/>
    </source>
</evidence>
<dbReference type="InterPro" id="IPR022683">
    <property type="entry name" value="Calpain_III"/>
</dbReference>
<dbReference type="PANTHER" id="PTHR10183:SF302">
    <property type="entry name" value="CALPAIN-14"/>
    <property type="match status" value="1"/>
</dbReference>
<dbReference type="InterPro" id="IPR022682">
    <property type="entry name" value="Calpain_domain_III"/>
</dbReference>
<dbReference type="AlphaFoldDB" id="A0A3N0Z190"/>